<reference evidence="4 5" key="1">
    <citation type="journal article" date="2023" name="Life. Sci Alliance">
        <title>Evolutionary insights into 3D genome organization and epigenetic landscape of Vigna mungo.</title>
        <authorList>
            <person name="Junaid A."/>
            <person name="Singh B."/>
            <person name="Bhatia S."/>
        </authorList>
    </citation>
    <scope>NUCLEOTIDE SEQUENCE [LARGE SCALE GENOMIC DNA]</scope>
    <source>
        <strain evidence="4">Urdbean</strain>
    </source>
</reference>
<gene>
    <name evidence="4" type="ORF">V8G54_007720</name>
</gene>
<dbReference type="EMBL" id="CP144699">
    <property type="protein sequence ID" value="WVZ20398.1"/>
    <property type="molecule type" value="Genomic_DNA"/>
</dbReference>
<comment type="subcellular location">
    <subcellularLocation>
        <location evidence="1">Nucleus</location>
    </subcellularLocation>
</comment>
<dbReference type="InterPro" id="IPR004330">
    <property type="entry name" value="FAR1_DNA_bnd_dom"/>
</dbReference>
<keyword evidence="1" id="KW-0863">Zinc-finger</keyword>
<keyword evidence="1" id="KW-0479">Metal-binding</keyword>
<evidence type="ECO:0000259" key="3">
    <source>
        <dbReference type="Pfam" id="PF10551"/>
    </source>
</evidence>
<accession>A0AAQ3P2U3</accession>
<dbReference type="Pfam" id="PF10551">
    <property type="entry name" value="MULE"/>
    <property type="match status" value="1"/>
</dbReference>
<sequence length="734" mass="84918">MEIDLEVPICEHEKLNIGSNGNNVTDTTSDICVEEHKINPSSMTAHCKEVLSEKAFCCQDPVDLNSNQGDAIDKFPIKEPENGLEFESKEAAYSFYREYARSVGFGITIKASRRSKKSGKFIDIKIVCSRFGSKRESGTAVNSRPCTKTDCKAGMHMKKKLDGNWIIYNFVKEHNHEICPDDFVTGRSKQISNLACRKKGMQLALEEGDVQLIIEYFISMQCENPNFFYAIDLDQDRHLRTVFWVDSKGRFDYKKFHDIVLIDTFYLKNKYRIPFVPFVGVNHHFQYILLGCALVGEESVSAFTWLMQAWLKAMSNLPPEVIITDHEPFLKEAVMEVFPDKNETFEERWWKLMNRIELKDDELVQSLYEDRKKWAPTFMRDISLVGLSTIERSESVSSFFDKYIRVDSTFKEFIEQYKVFSGDCFDIEAKADIETKQKQPTLRSLSPFEKQLSAIFTDAVFRKFQLEILGMMSCHLQMETEGRENLTFLVHDFEKRKKFIVSWKEADFIPSYYILKRWTKDSMADQFSGDIITRTANRVQRFNDLCRRAIVLSEIGSLSEDTYRVASQAMEELYKHCVNTKYSARNTSDPNKLALDAFDVGDKNYGCNRAKPTNKRKSFSKRECSDPERINIKTMDDLRKRDLDSRASTLDAYYGTQQSVLEDGQLHSIASRGPHYGMQHRMQRPLQGELTFRTPTVQGCFDLQDSLEAIEEPVKPSWFHDIASKQLEADKSLS</sequence>
<dbReference type="GO" id="GO:0005634">
    <property type="term" value="C:nucleus"/>
    <property type="evidence" value="ECO:0007669"/>
    <property type="project" value="UniProtKB-SubCell"/>
</dbReference>
<evidence type="ECO:0000259" key="2">
    <source>
        <dbReference type="Pfam" id="PF03101"/>
    </source>
</evidence>
<dbReference type="PANTHER" id="PTHR31669:SF280">
    <property type="entry name" value="PROTEIN FAR1-RELATED SEQUENCE 2"/>
    <property type="match status" value="1"/>
</dbReference>
<comment type="similarity">
    <text evidence="1">Belongs to the FHY3/FAR1 family.</text>
</comment>
<dbReference type="InterPro" id="IPR018289">
    <property type="entry name" value="MULE_transposase_dom"/>
</dbReference>
<keyword evidence="1" id="KW-0539">Nucleus</keyword>
<keyword evidence="1" id="KW-0862">Zinc</keyword>
<feature type="domain" description="MULE transposase" evidence="3">
    <location>
        <begin position="260"/>
        <end position="342"/>
    </location>
</feature>
<dbReference type="InterPro" id="IPR031052">
    <property type="entry name" value="FHY3/FAR1"/>
</dbReference>
<organism evidence="4 5">
    <name type="scientific">Vigna mungo</name>
    <name type="common">Black gram</name>
    <name type="synonym">Phaseolus mungo</name>
    <dbReference type="NCBI Taxonomy" id="3915"/>
    <lineage>
        <taxon>Eukaryota</taxon>
        <taxon>Viridiplantae</taxon>
        <taxon>Streptophyta</taxon>
        <taxon>Embryophyta</taxon>
        <taxon>Tracheophyta</taxon>
        <taxon>Spermatophyta</taxon>
        <taxon>Magnoliopsida</taxon>
        <taxon>eudicotyledons</taxon>
        <taxon>Gunneridae</taxon>
        <taxon>Pentapetalae</taxon>
        <taxon>rosids</taxon>
        <taxon>fabids</taxon>
        <taxon>Fabales</taxon>
        <taxon>Fabaceae</taxon>
        <taxon>Papilionoideae</taxon>
        <taxon>50 kb inversion clade</taxon>
        <taxon>NPAAA clade</taxon>
        <taxon>indigoferoid/millettioid clade</taxon>
        <taxon>Phaseoleae</taxon>
        <taxon>Vigna</taxon>
    </lineage>
</organism>
<dbReference type="Proteomes" id="UP001374535">
    <property type="component" value="Chromosome 2"/>
</dbReference>
<evidence type="ECO:0000313" key="4">
    <source>
        <dbReference type="EMBL" id="WVZ20398.1"/>
    </source>
</evidence>
<dbReference type="Pfam" id="PF03101">
    <property type="entry name" value="FAR1"/>
    <property type="match status" value="1"/>
</dbReference>
<evidence type="ECO:0000256" key="1">
    <source>
        <dbReference type="RuleBase" id="RU367018"/>
    </source>
</evidence>
<evidence type="ECO:0000313" key="5">
    <source>
        <dbReference type="Proteomes" id="UP001374535"/>
    </source>
</evidence>
<name>A0AAQ3P2U3_VIGMU</name>
<dbReference type="GO" id="GO:0006355">
    <property type="term" value="P:regulation of DNA-templated transcription"/>
    <property type="evidence" value="ECO:0007669"/>
    <property type="project" value="UniProtKB-UniRule"/>
</dbReference>
<protein>
    <recommendedName>
        <fullName evidence="1">Protein FAR1-RELATED SEQUENCE</fullName>
    </recommendedName>
</protein>
<dbReference type="AlphaFoldDB" id="A0AAQ3P2U3"/>
<keyword evidence="5" id="KW-1185">Reference proteome</keyword>
<dbReference type="GO" id="GO:0008270">
    <property type="term" value="F:zinc ion binding"/>
    <property type="evidence" value="ECO:0007669"/>
    <property type="project" value="UniProtKB-UniRule"/>
</dbReference>
<comment type="function">
    <text evidence="1">Putative transcription activator involved in regulating light control of development.</text>
</comment>
<proteinExistence type="inferred from homology"/>
<dbReference type="PANTHER" id="PTHR31669">
    <property type="entry name" value="PROTEIN FAR1-RELATED SEQUENCE 10-RELATED"/>
    <property type="match status" value="1"/>
</dbReference>
<feature type="domain" description="FAR1" evidence="2">
    <location>
        <begin position="94"/>
        <end position="179"/>
    </location>
</feature>